<dbReference type="FunFam" id="2.60.40.10:FF:000424">
    <property type="entry name" value="Integrin beta"/>
    <property type="match status" value="1"/>
</dbReference>
<dbReference type="Gene3D" id="2.60.40.10">
    <property type="entry name" value="Immunoglobulins"/>
    <property type="match status" value="4"/>
</dbReference>
<dbReference type="FunFam" id="2.60.40.2030:FF:000004">
    <property type="entry name" value="Integrin beta"/>
    <property type="match status" value="1"/>
</dbReference>
<dbReference type="PRINTS" id="PR00014">
    <property type="entry name" value="FNTYPEIII"/>
</dbReference>
<feature type="signal peptide" evidence="4">
    <location>
        <begin position="1"/>
        <end position="16"/>
    </location>
</feature>
<organism evidence="6 7">
    <name type="scientific">Chelydra serpentina</name>
    <name type="common">Snapping turtle</name>
    <name type="synonym">Testudo serpentina</name>
    <dbReference type="NCBI Taxonomy" id="8475"/>
    <lineage>
        <taxon>Eukaryota</taxon>
        <taxon>Metazoa</taxon>
        <taxon>Chordata</taxon>
        <taxon>Craniata</taxon>
        <taxon>Vertebrata</taxon>
        <taxon>Euteleostomi</taxon>
        <taxon>Archelosauria</taxon>
        <taxon>Testudinata</taxon>
        <taxon>Testudines</taxon>
        <taxon>Cryptodira</taxon>
        <taxon>Durocryptodira</taxon>
        <taxon>Americhelydia</taxon>
        <taxon>Chelydroidea</taxon>
        <taxon>Chelydridae</taxon>
        <taxon>Chelydra</taxon>
    </lineage>
</organism>
<sequence length="1009" mass="112695">FLLGLLLLLCWKYCACCKACLALLPCCARGRTVGFKEDHYMLRQSLMASDHLDTPMVRSGSLKGRDTVRWKINNNVHKPGFSSHATTNPKELIPYGISLRLARLFTQNLMKPDTRECEQLRKEVEENLNDVYKHISGAHKLQQTKFRLQPNAGKRQDHTIVDTVLTAPLSAKTEIVKVTAKHVSQEAFNEVKVTPGYYTVTSDQDAHGMVEFQEGVELVDIRVPLFIREEDDDEKQLQVEAIEVPMGTAAIGRRLVNITIIKEQASSIITFLQPAYSHSRFDQVARIPVRREILENGKSQITYRTRDLTAKDGKDYIFAEGDLVFQPGEMQKEVQVVLLELTEIDALLQNRQLKQFAVDLLNPKYGAKIGKYPQTTVTITDPEVVDGIQIPTGLGQFPQSPRGKLGAPLNPNAQALNSRKIRFNWLPPPGIPSGYKVKYWIQGDPESEARLINSTVPSAELNNLYPYCDYEMQVCAYGNMSEGPYSDITHCRTLEEVPSEPGRLAFNVVSSTVTQLSWAEPAETNGEITAYEVSYGLVNEDNVPFGPMKKVLVEEPKKRMVLIENLRESQPYRYTVKAKNGAGWGPEREATINLATQPRRPMSIPIIPDIPIIDAEGGEDYDSYLMYSADVMRSPSGSKRPSVSDDSEHLLNGRMDFTFPGSGGTLNRTLNASYNQLTSHMQQERRLMGSSSLTRDYSTMTSGYDSRMALGVPDTPTRLVFSALGPTSLKVSWQEPQCEKEVQGYSVQYQLLSGGDVYRLNIPNPTHNSVVVDNLLPNHSYIFKVKAQSEEGWGPEREGVITIESQVDPQSPLSPVPGSPFTLSTPSAPGPLVFTALSPDSLQLSWERPRKPNGAILGYMVTCEMLHGGGEPRNIYVEGDNPETSLTVPYLSENIPYKFKVQAKTTQGFGPEREGIITIESQDGGAFSQFGGQQYMREEVYNLPTEYNTNTTISHSSLEPYYTDGMLMTTQRMESSGTLTKQVTKEIVSRTMMSSGTLTKQMERQFFEA</sequence>
<dbReference type="PANTHER" id="PTHR46708">
    <property type="entry name" value="TENASCIN"/>
    <property type="match status" value="1"/>
</dbReference>
<evidence type="ECO:0000256" key="3">
    <source>
        <dbReference type="ARBA" id="ARBA00022837"/>
    </source>
</evidence>
<keyword evidence="1 4" id="KW-0732">Signal</keyword>
<feature type="domain" description="Fibronectin type-III" evidence="5">
    <location>
        <begin position="828"/>
        <end position="924"/>
    </location>
</feature>
<dbReference type="InterPro" id="IPR050991">
    <property type="entry name" value="ECM_Regulatory_Proteins"/>
</dbReference>
<keyword evidence="6" id="KW-0401">Integrin</keyword>
<dbReference type="GO" id="GO:0016020">
    <property type="term" value="C:membrane"/>
    <property type="evidence" value="ECO:0007669"/>
    <property type="project" value="InterPro"/>
</dbReference>
<dbReference type="SMART" id="SM00060">
    <property type="entry name" value="FN3"/>
    <property type="match status" value="4"/>
</dbReference>
<dbReference type="Pfam" id="PF00041">
    <property type="entry name" value="fn3"/>
    <property type="match status" value="4"/>
</dbReference>
<feature type="chain" id="PRO_5035859163" evidence="4">
    <location>
        <begin position="17"/>
        <end position="1009"/>
    </location>
</feature>
<dbReference type="SUPFAM" id="SSF49265">
    <property type="entry name" value="Fibronectin type III"/>
    <property type="match status" value="2"/>
</dbReference>
<dbReference type="OrthoDB" id="410592at2759"/>
<dbReference type="PROSITE" id="PS50853">
    <property type="entry name" value="FN3"/>
    <property type="match status" value="4"/>
</dbReference>
<accession>A0A8T1SR23</accession>
<reference evidence="6 7" key="1">
    <citation type="journal article" date="2020" name="G3 (Bethesda)">
        <title>Draft Genome of the Common Snapping Turtle, Chelydra serpentina, a Model for Phenotypic Plasticity in Reptiles.</title>
        <authorList>
            <person name="Das D."/>
            <person name="Singh S.K."/>
            <person name="Bierstedt J."/>
            <person name="Erickson A."/>
            <person name="Galli G.L.J."/>
            <person name="Crossley D.A. 2nd"/>
            <person name="Rhen T."/>
        </authorList>
    </citation>
    <scope>NUCLEOTIDE SEQUENCE [LARGE SCALE GENOMIC DNA]</scope>
    <source>
        <strain evidence="6">KW</strain>
    </source>
</reference>
<dbReference type="SUPFAM" id="SSF141072">
    <property type="entry name" value="CalX-like"/>
    <property type="match status" value="1"/>
</dbReference>
<keyword evidence="7" id="KW-1185">Reference proteome</keyword>
<dbReference type="InterPro" id="IPR036116">
    <property type="entry name" value="FN3_sf"/>
</dbReference>
<protein>
    <submittedName>
        <fullName evidence="6">Integrin subunit beta 4</fullName>
    </submittedName>
</protein>
<dbReference type="EMBL" id="JAHGAV010000117">
    <property type="protein sequence ID" value="KAG6931612.1"/>
    <property type="molecule type" value="Genomic_DNA"/>
</dbReference>
<evidence type="ECO:0000259" key="5">
    <source>
        <dbReference type="PROSITE" id="PS50853"/>
    </source>
</evidence>
<name>A0A8T1SR23_CHESE</name>
<evidence type="ECO:0000313" key="6">
    <source>
        <dbReference type="EMBL" id="KAG6931612.1"/>
    </source>
</evidence>
<feature type="domain" description="Fibronectin type-III" evidence="5">
    <location>
        <begin position="407"/>
        <end position="496"/>
    </location>
</feature>
<dbReference type="Gene3D" id="2.60.40.2030">
    <property type="match status" value="1"/>
</dbReference>
<feature type="domain" description="Fibronectin type-III" evidence="5">
    <location>
        <begin position="715"/>
        <end position="808"/>
    </location>
</feature>
<evidence type="ECO:0000256" key="1">
    <source>
        <dbReference type="ARBA" id="ARBA00022729"/>
    </source>
</evidence>
<dbReference type="PANTHER" id="PTHR46708:SF2">
    <property type="entry name" value="FIBRONECTIN TYPE-III DOMAIN-CONTAINING PROTEIN"/>
    <property type="match status" value="1"/>
</dbReference>
<evidence type="ECO:0000256" key="4">
    <source>
        <dbReference type="SAM" id="SignalP"/>
    </source>
</evidence>
<dbReference type="InterPro" id="IPR003644">
    <property type="entry name" value="Calx_beta"/>
</dbReference>
<dbReference type="CDD" id="cd00063">
    <property type="entry name" value="FN3"/>
    <property type="match status" value="4"/>
</dbReference>
<proteinExistence type="predicted"/>
<dbReference type="AlphaFoldDB" id="A0A8T1SR23"/>
<evidence type="ECO:0000256" key="2">
    <source>
        <dbReference type="ARBA" id="ARBA00022737"/>
    </source>
</evidence>
<evidence type="ECO:0000313" key="7">
    <source>
        <dbReference type="Proteomes" id="UP000765507"/>
    </source>
</evidence>
<keyword evidence="2" id="KW-0677">Repeat</keyword>
<dbReference type="InterPro" id="IPR013783">
    <property type="entry name" value="Ig-like_fold"/>
</dbReference>
<keyword evidence="3" id="KW-0106">Calcium</keyword>
<comment type="caution">
    <text evidence="6">The sequence shown here is derived from an EMBL/GenBank/DDBJ whole genome shotgun (WGS) entry which is preliminary data.</text>
</comment>
<dbReference type="FunFam" id="2.60.40.10:FF:000146">
    <property type="entry name" value="Integrin beta"/>
    <property type="match status" value="2"/>
</dbReference>
<feature type="domain" description="Fibronectin type-III" evidence="5">
    <location>
        <begin position="500"/>
        <end position="599"/>
    </location>
</feature>
<dbReference type="GO" id="GO:0007229">
    <property type="term" value="P:integrin-mediated signaling pathway"/>
    <property type="evidence" value="ECO:0007669"/>
    <property type="project" value="UniProtKB-KW"/>
</dbReference>
<feature type="non-terminal residue" evidence="6">
    <location>
        <position position="1009"/>
    </location>
</feature>
<dbReference type="Pfam" id="PF03160">
    <property type="entry name" value="Calx-beta"/>
    <property type="match status" value="1"/>
</dbReference>
<dbReference type="InterPro" id="IPR003961">
    <property type="entry name" value="FN3_dom"/>
</dbReference>
<gene>
    <name evidence="6" type="primary">ITGB4</name>
    <name evidence="6" type="ORF">G0U57_001257</name>
</gene>
<dbReference type="InterPro" id="IPR038081">
    <property type="entry name" value="CalX-like_sf"/>
</dbReference>
<dbReference type="Proteomes" id="UP000765507">
    <property type="component" value="Unassembled WGS sequence"/>
</dbReference>
<dbReference type="SMART" id="SM00237">
    <property type="entry name" value="Calx_beta"/>
    <property type="match status" value="1"/>
</dbReference>